<dbReference type="Pfam" id="PF07883">
    <property type="entry name" value="Cupin_2"/>
    <property type="match status" value="1"/>
</dbReference>
<organism evidence="6 7">
    <name type="scientific">Lentzea miocenica</name>
    <dbReference type="NCBI Taxonomy" id="3095431"/>
    <lineage>
        <taxon>Bacteria</taxon>
        <taxon>Bacillati</taxon>
        <taxon>Actinomycetota</taxon>
        <taxon>Actinomycetes</taxon>
        <taxon>Pseudonocardiales</taxon>
        <taxon>Pseudonocardiaceae</taxon>
        <taxon>Lentzea</taxon>
    </lineage>
</organism>
<dbReference type="Proteomes" id="UP001285521">
    <property type="component" value="Unassembled WGS sequence"/>
</dbReference>
<protein>
    <submittedName>
        <fullName evidence="6">Cupin domain-containing protein</fullName>
    </submittedName>
</protein>
<evidence type="ECO:0000256" key="4">
    <source>
        <dbReference type="ARBA" id="ARBA00023027"/>
    </source>
</evidence>
<gene>
    <name evidence="6" type="ORF">SK803_12560</name>
</gene>
<dbReference type="InterPro" id="IPR014710">
    <property type="entry name" value="RmlC-like_jellyroll"/>
</dbReference>
<evidence type="ECO:0000256" key="1">
    <source>
        <dbReference type="ARBA" id="ARBA00001911"/>
    </source>
</evidence>
<comment type="caution">
    <text evidence="6">The sequence shown here is derived from an EMBL/GenBank/DDBJ whole genome shotgun (WGS) entry which is preliminary data.</text>
</comment>
<comment type="cofactor">
    <cofactor evidence="1">
        <name>NAD(+)</name>
        <dbReference type="ChEBI" id="CHEBI:57540"/>
    </cofactor>
</comment>
<dbReference type="Gene3D" id="2.60.120.10">
    <property type="entry name" value="Jelly Rolls"/>
    <property type="match status" value="1"/>
</dbReference>
<evidence type="ECO:0000256" key="2">
    <source>
        <dbReference type="ARBA" id="ARBA00007122"/>
    </source>
</evidence>
<dbReference type="Pfam" id="PF00670">
    <property type="entry name" value="AdoHcyase_NAD"/>
    <property type="match status" value="1"/>
</dbReference>
<dbReference type="InterPro" id="IPR036291">
    <property type="entry name" value="NAD(P)-bd_dom_sf"/>
</dbReference>
<dbReference type="InterPro" id="IPR000043">
    <property type="entry name" value="Adenosylhomocysteinase-like"/>
</dbReference>
<dbReference type="InterPro" id="IPR042172">
    <property type="entry name" value="Adenosylhomocyst_ase-like_sf"/>
</dbReference>
<dbReference type="InterPro" id="IPR011051">
    <property type="entry name" value="RmlC_Cupin_sf"/>
</dbReference>
<feature type="domain" description="S-adenosyl-L-homocysteine hydrolase NAD binding" evidence="5">
    <location>
        <begin position="67"/>
        <end position="226"/>
    </location>
</feature>
<name>A0ABU4SYR9_9PSEU</name>
<evidence type="ECO:0000313" key="6">
    <source>
        <dbReference type="EMBL" id="MDX8031051.1"/>
    </source>
</evidence>
<reference evidence="6 7" key="1">
    <citation type="submission" date="2023-11" db="EMBL/GenBank/DDBJ databases">
        <title>Lentzea sokolovensis, sp. nov., Lentzea kristufkii, sp. nov., and Lentzea miocenensis, sp. nov., rare actinobacteria from Sokolov Coal Basin, Miocene lacustrine sediment, Czech Republic.</title>
        <authorList>
            <person name="Lara A."/>
            <person name="Kotroba L."/>
            <person name="Nouioui I."/>
            <person name="Neumann-Schaal M."/>
            <person name="Mast Y."/>
            <person name="Chronakova A."/>
        </authorList>
    </citation>
    <scope>NUCLEOTIDE SEQUENCE [LARGE SCALE GENOMIC DNA]</scope>
    <source>
        <strain evidence="6 7">BCCO 10_0856</strain>
    </source>
</reference>
<dbReference type="Gene3D" id="3.40.50.720">
    <property type="entry name" value="NAD(P)-binding Rossmann-like Domain"/>
    <property type="match status" value="1"/>
</dbReference>
<dbReference type="SMART" id="SM00997">
    <property type="entry name" value="AdoHcyase_NAD"/>
    <property type="match status" value="1"/>
</dbReference>
<dbReference type="InterPro" id="IPR015878">
    <property type="entry name" value="Ado_hCys_hydrolase_NAD-bd"/>
</dbReference>
<proteinExistence type="inferred from homology"/>
<evidence type="ECO:0000259" key="5">
    <source>
        <dbReference type="SMART" id="SM00997"/>
    </source>
</evidence>
<dbReference type="SUPFAM" id="SSF51182">
    <property type="entry name" value="RmlC-like cupins"/>
    <property type="match status" value="1"/>
</dbReference>
<dbReference type="PANTHER" id="PTHR23420:SF0">
    <property type="entry name" value="ADENOSYLHOMOCYSTEINASE"/>
    <property type="match status" value="1"/>
</dbReference>
<dbReference type="RefSeq" id="WP_319966117.1">
    <property type="nucleotide sequence ID" value="NZ_JAXAVW010000009.1"/>
</dbReference>
<accession>A0ABU4SYR9</accession>
<dbReference type="SUPFAM" id="SSF51735">
    <property type="entry name" value="NAD(P)-binding Rossmann-fold domains"/>
    <property type="match status" value="1"/>
</dbReference>
<dbReference type="EMBL" id="JAXAVW010000009">
    <property type="protein sequence ID" value="MDX8031051.1"/>
    <property type="molecule type" value="Genomic_DNA"/>
</dbReference>
<keyword evidence="4" id="KW-0520">NAD</keyword>
<sequence length="400" mass="41708">METAAEWRPEFVFDTGGELVSHLVTAGVPPLASVESTTTGIHALNELSVGFPVLQWAEIPLKQDVEHRHHVAAGVLGAIAWLTGMSVEGKRFLVVGYGKVGEGVADRARKLGALVTVAEPHPLRALNAHLAGHTVVPTPQAAAHAADYVVTATGRTGVLDADVLNRLPDGAIVANAGHSPAEIDFGHLNASLVGEAQPGIVEYRPAGKSLYVLAGGSPVNLAAGRTYGDDLWDLFSAVTVLSCDWLLTEGWRTAKPGVQPLPLEIQSYVASVAAAPAPSAAFHTTIKPTTTDSHVLQELVGPQLGNSTSHTVAHSTLAPGAVVEEHFHLRTEETYVVLAGSVTVSLDGVPRTLHTGDVVAIPPGVHHGVTAGEDGARFVAVSVPPWEPTDHHVAPGRRTG</sequence>
<comment type="similarity">
    <text evidence="2">Belongs to the adenosylhomocysteinase family.</text>
</comment>
<dbReference type="InterPro" id="IPR013096">
    <property type="entry name" value="Cupin_2"/>
</dbReference>
<dbReference type="Gene3D" id="3.40.50.1480">
    <property type="entry name" value="Adenosylhomocysteinase-like"/>
    <property type="match status" value="1"/>
</dbReference>
<dbReference type="PANTHER" id="PTHR23420">
    <property type="entry name" value="ADENOSYLHOMOCYSTEINASE"/>
    <property type="match status" value="1"/>
</dbReference>
<evidence type="ECO:0000256" key="3">
    <source>
        <dbReference type="ARBA" id="ARBA00022563"/>
    </source>
</evidence>
<evidence type="ECO:0000313" key="7">
    <source>
        <dbReference type="Proteomes" id="UP001285521"/>
    </source>
</evidence>
<keyword evidence="3" id="KW-0554">One-carbon metabolism</keyword>
<keyword evidence="7" id="KW-1185">Reference proteome</keyword>